<dbReference type="OrthoDB" id="1858978at2759"/>
<dbReference type="Proteomes" id="UP001153076">
    <property type="component" value="Unassembled WGS sequence"/>
</dbReference>
<reference evidence="3" key="1">
    <citation type="submission" date="2022-04" db="EMBL/GenBank/DDBJ databases">
        <title>Carnegiea gigantea Genome sequencing and assembly v2.</title>
        <authorList>
            <person name="Copetti D."/>
            <person name="Sanderson M.J."/>
            <person name="Burquez A."/>
            <person name="Wojciechowski M.F."/>
        </authorList>
    </citation>
    <scope>NUCLEOTIDE SEQUENCE</scope>
    <source>
        <strain evidence="3">SGP5-SGP5p</strain>
        <tissue evidence="3">Aerial part</tissue>
    </source>
</reference>
<name>A0A9Q1QLC7_9CARY</name>
<dbReference type="EMBL" id="JAKOGI010000070">
    <property type="protein sequence ID" value="KAJ8445831.1"/>
    <property type="molecule type" value="Genomic_DNA"/>
</dbReference>
<dbReference type="Pfam" id="PF03080">
    <property type="entry name" value="Neprosin"/>
    <property type="match status" value="1"/>
</dbReference>
<evidence type="ECO:0000259" key="2">
    <source>
        <dbReference type="PROSITE" id="PS52045"/>
    </source>
</evidence>
<dbReference type="InterPro" id="IPR025521">
    <property type="entry name" value="Neprosin_propep"/>
</dbReference>
<keyword evidence="1" id="KW-1133">Transmembrane helix</keyword>
<comment type="caution">
    <text evidence="3">The sequence shown here is derived from an EMBL/GenBank/DDBJ whole genome shotgun (WGS) entry which is preliminary data.</text>
</comment>
<keyword evidence="4" id="KW-1185">Reference proteome</keyword>
<dbReference type="InterPro" id="IPR004314">
    <property type="entry name" value="Neprosin"/>
</dbReference>
<keyword evidence="1" id="KW-0812">Transmembrane</keyword>
<dbReference type="PANTHER" id="PTHR31589">
    <property type="entry name" value="PROTEIN, PUTATIVE (DUF239)-RELATED-RELATED"/>
    <property type="match status" value="1"/>
</dbReference>
<protein>
    <recommendedName>
        <fullName evidence="2">Neprosin PEP catalytic domain-containing protein</fullName>
    </recommendedName>
</protein>
<feature type="transmembrane region" description="Helical" evidence="1">
    <location>
        <begin position="14"/>
        <end position="35"/>
    </location>
</feature>
<dbReference type="AlphaFoldDB" id="A0A9Q1QLC7"/>
<evidence type="ECO:0000313" key="3">
    <source>
        <dbReference type="EMBL" id="KAJ8445831.1"/>
    </source>
</evidence>
<gene>
    <name evidence="3" type="ORF">Cgig2_027912</name>
</gene>
<organism evidence="3 4">
    <name type="scientific">Carnegiea gigantea</name>
    <dbReference type="NCBI Taxonomy" id="171969"/>
    <lineage>
        <taxon>Eukaryota</taxon>
        <taxon>Viridiplantae</taxon>
        <taxon>Streptophyta</taxon>
        <taxon>Embryophyta</taxon>
        <taxon>Tracheophyta</taxon>
        <taxon>Spermatophyta</taxon>
        <taxon>Magnoliopsida</taxon>
        <taxon>eudicotyledons</taxon>
        <taxon>Gunneridae</taxon>
        <taxon>Pentapetalae</taxon>
        <taxon>Caryophyllales</taxon>
        <taxon>Cactineae</taxon>
        <taxon>Cactaceae</taxon>
        <taxon>Cactoideae</taxon>
        <taxon>Echinocereeae</taxon>
        <taxon>Carnegiea</taxon>
    </lineage>
</organism>
<keyword evidence="1" id="KW-0472">Membrane</keyword>
<evidence type="ECO:0000256" key="1">
    <source>
        <dbReference type="SAM" id="Phobius"/>
    </source>
</evidence>
<dbReference type="InterPro" id="IPR053168">
    <property type="entry name" value="Glutamic_endopeptidase"/>
</dbReference>
<accession>A0A9Q1QLC7</accession>
<dbReference type="PROSITE" id="PS52045">
    <property type="entry name" value="NEPROSIN_PEP_CD"/>
    <property type="match status" value="1"/>
</dbReference>
<feature type="domain" description="Neprosin PEP catalytic" evidence="2">
    <location>
        <begin position="171"/>
        <end position="406"/>
    </location>
</feature>
<proteinExistence type="predicted"/>
<dbReference type="PANTHER" id="PTHR31589:SF111">
    <property type="entry name" value="NEPROSIN DOMAIN-CONTAINING PROTEIN"/>
    <property type="match status" value="1"/>
</dbReference>
<dbReference type="Pfam" id="PF14365">
    <property type="entry name" value="Neprosin_AP"/>
    <property type="match status" value="1"/>
</dbReference>
<evidence type="ECO:0000313" key="4">
    <source>
        <dbReference type="Proteomes" id="UP001153076"/>
    </source>
</evidence>
<sequence length="406" mass="46508">MGARVLLLGSECEWALVFLLVLAFGVSITGVDAMSRRLLDVRIRMNYHERHALRSIQSEDGDIIDCIDIYKQPAFDHPALKTHKIEMTPTFEQTVETEILTNKSTTKKDSSMIMTSQLWRKNGSCPTGTIPIRRIRKKDLHNFKSPTNYGTKGPSFPNYVMESNDDKRDSQYLDPNRSYAILITEGYNYNGAKADMRVWNPRVENDDEYSTSRIALKNGPYYDYESIEAGWVVDASKNTGCFDLFCPGFIQTSNEVALGGVIQSIPVPGGLPWIMTLDIVKDPGTSNWWVQYQEMYIGYWPSEIFERLSGTAETVQWGGEVYSSRLRHPGHTGTAMGSGQFPDFVAQDSGWTKRMRIRADSMVLRYPEWVYKYADDYRCYDVFLYWEYIPDPEFYFGGPGRSYLCV</sequence>